<evidence type="ECO:0000313" key="1">
    <source>
        <dbReference type="EMBL" id="KAJ8674597.1"/>
    </source>
</evidence>
<reference evidence="1" key="1">
    <citation type="submission" date="2023-04" db="EMBL/GenBank/DDBJ databases">
        <title>A chromosome-level genome assembly of the parasitoid wasp Eretmocerus hayati.</title>
        <authorList>
            <person name="Zhong Y."/>
            <person name="Liu S."/>
            <person name="Liu Y."/>
        </authorList>
    </citation>
    <scope>NUCLEOTIDE SEQUENCE</scope>
    <source>
        <strain evidence="1">ZJU_SS_LIU_2023</strain>
    </source>
</reference>
<sequence>MRETYSILKQMKNTDFSEDRDAWYEYPSLRAFEDEMARIRSVIGVFFAEHALPYILIEDLYDLILNVSVHRDALERSRMKRTTFSKVVKNALAVAWKEELWNLLLTQKFTAGFDESTGVAMRKHGIIIIRTWHPRLRKIIWAIWAVVPIHNVDAENVDAGSETIFNIILEEFGNFEDIPAANLLEFVADGAASLMGVRNSVATRFARGFLQITLIICSNHAAALCARHAALSEPDAIHDEQIYLTRDIHSFLNTPTRKAILEREQARLNMAIKAIPRPFVMRWLTMGPATDILIENWEPVRVTLGIISQDVNHAVANRAAGLLARMDNPGTKAYQLFLNYILPTIENLNGWMQTNEVVIPEVYSKIKEAYLDVLDCLIDRYHLRMTPVEQIDPEDPNLYRNPLHIDVGEECVLELIRIGPVANELLVHFQNYLARLATEMCVRLERYWRNHAILECLLPTNAISADYHAQNEGIIRQVMERFPRALHGINAELVEQEWELLVERHPDFIPGMKTDTFWSRVLTFPNQDEAQNENPNEEQNDNIDPAIDEAFDEDQAMAEDRGQDMEVDGDQVIDHDEAMEQDGGEQAMDQDGHLDQNQDPGVARDLQIEDQGRAEDGRGDQNPDEVQNRDQPITPNLGQFAMNLLCLVHSNAESERGFSAERLIWTRLRIMLDISSTEANLLLRDCNRIHGFKGRAAHFQPTDRMIELVNILRHSNLAIFSDMMPSVNPQANRQGGVPPKFRNLDPV</sequence>
<dbReference type="EMBL" id="CM056743">
    <property type="protein sequence ID" value="KAJ8674597.1"/>
    <property type="molecule type" value="Genomic_DNA"/>
</dbReference>
<proteinExistence type="predicted"/>
<protein>
    <submittedName>
        <fullName evidence="1">Uncharacterized protein</fullName>
    </submittedName>
</protein>
<organism evidence="1 2">
    <name type="scientific">Eretmocerus hayati</name>
    <dbReference type="NCBI Taxonomy" id="131215"/>
    <lineage>
        <taxon>Eukaryota</taxon>
        <taxon>Metazoa</taxon>
        <taxon>Ecdysozoa</taxon>
        <taxon>Arthropoda</taxon>
        <taxon>Hexapoda</taxon>
        <taxon>Insecta</taxon>
        <taxon>Pterygota</taxon>
        <taxon>Neoptera</taxon>
        <taxon>Endopterygota</taxon>
        <taxon>Hymenoptera</taxon>
        <taxon>Apocrita</taxon>
        <taxon>Proctotrupomorpha</taxon>
        <taxon>Chalcidoidea</taxon>
        <taxon>Aphelinidae</taxon>
        <taxon>Aphelininae</taxon>
        <taxon>Eretmocerus</taxon>
    </lineage>
</organism>
<evidence type="ECO:0000313" key="2">
    <source>
        <dbReference type="Proteomes" id="UP001239111"/>
    </source>
</evidence>
<comment type="caution">
    <text evidence="1">The sequence shown here is derived from an EMBL/GenBank/DDBJ whole genome shotgun (WGS) entry which is preliminary data.</text>
</comment>
<name>A0ACC2NU35_9HYME</name>
<dbReference type="Proteomes" id="UP001239111">
    <property type="component" value="Chromosome 3"/>
</dbReference>
<keyword evidence="2" id="KW-1185">Reference proteome</keyword>
<gene>
    <name evidence="1" type="ORF">QAD02_005859</name>
</gene>
<accession>A0ACC2NU35</accession>